<evidence type="ECO:0000313" key="3">
    <source>
        <dbReference type="Proteomes" id="UP001497482"/>
    </source>
</evidence>
<feature type="domain" description="Reverse transcriptase" evidence="1">
    <location>
        <begin position="250"/>
        <end position="478"/>
    </location>
</feature>
<organism evidence="2 3">
    <name type="scientific">Knipowitschia caucasica</name>
    <name type="common">Caucasian dwarf goby</name>
    <name type="synonym">Pomatoschistus caucasicus</name>
    <dbReference type="NCBI Taxonomy" id="637954"/>
    <lineage>
        <taxon>Eukaryota</taxon>
        <taxon>Metazoa</taxon>
        <taxon>Chordata</taxon>
        <taxon>Craniata</taxon>
        <taxon>Vertebrata</taxon>
        <taxon>Euteleostomi</taxon>
        <taxon>Actinopterygii</taxon>
        <taxon>Neopterygii</taxon>
        <taxon>Teleostei</taxon>
        <taxon>Neoteleostei</taxon>
        <taxon>Acanthomorphata</taxon>
        <taxon>Gobiaria</taxon>
        <taxon>Gobiiformes</taxon>
        <taxon>Gobioidei</taxon>
        <taxon>Gobiidae</taxon>
        <taxon>Gobiinae</taxon>
        <taxon>Knipowitschia</taxon>
    </lineage>
</organism>
<dbReference type="EMBL" id="OZ035832">
    <property type="protein sequence ID" value="CAL1571741.1"/>
    <property type="molecule type" value="Genomic_DNA"/>
</dbReference>
<dbReference type="PANTHER" id="PTHR47510:SF3">
    <property type="entry name" value="ENDO_EXONUCLEASE_PHOSPHATASE DOMAIN-CONTAINING PROTEIN"/>
    <property type="match status" value="1"/>
</dbReference>
<reference evidence="2 3" key="1">
    <citation type="submission" date="2024-04" db="EMBL/GenBank/DDBJ databases">
        <authorList>
            <person name="Waldvogel A.-M."/>
            <person name="Schoenle A."/>
        </authorList>
    </citation>
    <scope>NUCLEOTIDE SEQUENCE [LARGE SCALE GENOMIC DNA]</scope>
</reference>
<dbReference type="CDD" id="cd01650">
    <property type="entry name" value="RT_nLTR_like"/>
    <property type="match status" value="1"/>
</dbReference>
<dbReference type="SUPFAM" id="SSF56672">
    <property type="entry name" value="DNA/RNA polymerases"/>
    <property type="match status" value="1"/>
</dbReference>
<gene>
    <name evidence="2" type="ORF">KC01_LOCUS3834</name>
</gene>
<dbReference type="Pfam" id="PF00078">
    <property type="entry name" value="RVT_1"/>
    <property type="match status" value="1"/>
</dbReference>
<dbReference type="AlphaFoldDB" id="A0AAV2J272"/>
<accession>A0AAV2J272</accession>
<name>A0AAV2J272_KNICA</name>
<sequence>MIHLVPAYRQRLKLSKPAVRSSKVWSDEAVEELRACMESTDWDLFRAATDSLDEYTDTVTSYIHFCEDSIIPTRTRVIYNNDKPWFTAKLRQLRKAKESAFREGDRSGYKAAKYQFRIELKAAKSRHRERLQEQFGNNDTASVWRGLREITNYKPKAPPCADDHKLADKLNLFFSRFDAAPDTSPSPTPHYSNGPPISPAPSLTIASKDIKQLFLRLHPCKAPGPDHVSPATLRHCASELTPVFTDIFNTSLQSCHVPACFKFSIIVPVPKKPRITGLNDYRPVALTSVVMKSFERLVLSHLKSLTSPLLDPLQFAYRANRPVDDAINLALHHILQHLDSPGTYARVLFVDFSSAFNTILPSLLQDKLSQLNVPDSTCRWITDFLTDRKQRVRLGKNVSDSRIINTGVPQGCVLSPLLFSLYTNHCTSSHDSVKLIKFADTTLIGLISNNDESAYRREVDRLVSWCSGRALSPRPHPP</sequence>
<dbReference type="PROSITE" id="PS50878">
    <property type="entry name" value="RT_POL"/>
    <property type="match status" value="1"/>
</dbReference>
<dbReference type="PANTHER" id="PTHR47510">
    <property type="entry name" value="REVERSE TRANSCRIPTASE DOMAIN-CONTAINING PROTEIN"/>
    <property type="match status" value="1"/>
</dbReference>
<evidence type="ECO:0000259" key="1">
    <source>
        <dbReference type="PROSITE" id="PS50878"/>
    </source>
</evidence>
<dbReference type="InterPro" id="IPR043502">
    <property type="entry name" value="DNA/RNA_pol_sf"/>
</dbReference>
<proteinExistence type="predicted"/>
<dbReference type="Proteomes" id="UP001497482">
    <property type="component" value="Chromosome 10"/>
</dbReference>
<keyword evidence="3" id="KW-1185">Reference proteome</keyword>
<evidence type="ECO:0000313" key="2">
    <source>
        <dbReference type="EMBL" id="CAL1571741.1"/>
    </source>
</evidence>
<protein>
    <recommendedName>
        <fullName evidence="1">Reverse transcriptase domain-containing protein</fullName>
    </recommendedName>
</protein>
<dbReference type="InterPro" id="IPR000477">
    <property type="entry name" value="RT_dom"/>
</dbReference>